<gene>
    <name evidence="2" type="ORF">NCTC13354_00782</name>
</gene>
<protein>
    <submittedName>
        <fullName evidence="2">Uncharacterized protein</fullName>
    </submittedName>
</protein>
<dbReference type="AlphaFoldDB" id="A0A3S4Z500"/>
<accession>A0A3S4Z500</accession>
<sequence>MVSDVDARRIESGEFESVEEVLHASDAPAPSAKGRGAQPTSSQKRRSRSSSTLSARDRDILDEVPPHFGNL</sequence>
<name>A0A3S4Z500_9ACTO</name>
<feature type="region of interest" description="Disordered" evidence="1">
    <location>
        <begin position="1"/>
        <end position="71"/>
    </location>
</feature>
<organism evidence="2 3">
    <name type="scientific">Trueperella bialowiezensis</name>
    <dbReference type="NCBI Taxonomy" id="312285"/>
    <lineage>
        <taxon>Bacteria</taxon>
        <taxon>Bacillati</taxon>
        <taxon>Actinomycetota</taxon>
        <taxon>Actinomycetes</taxon>
        <taxon>Actinomycetales</taxon>
        <taxon>Actinomycetaceae</taxon>
        <taxon>Trueperella</taxon>
    </lineage>
</organism>
<dbReference type="KEGG" id="tbw:NCTC13354_00782"/>
<evidence type="ECO:0000313" key="2">
    <source>
        <dbReference type="EMBL" id="VEI13081.1"/>
    </source>
</evidence>
<evidence type="ECO:0000313" key="3">
    <source>
        <dbReference type="Proteomes" id="UP000269542"/>
    </source>
</evidence>
<evidence type="ECO:0000256" key="1">
    <source>
        <dbReference type="SAM" id="MobiDB-lite"/>
    </source>
</evidence>
<proteinExistence type="predicted"/>
<feature type="compositionally biased region" description="Basic and acidic residues" evidence="1">
    <location>
        <begin position="55"/>
        <end position="65"/>
    </location>
</feature>
<dbReference type="Proteomes" id="UP000269542">
    <property type="component" value="Chromosome"/>
</dbReference>
<reference evidence="2 3" key="1">
    <citation type="submission" date="2018-12" db="EMBL/GenBank/DDBJ databases">
        <authorList>
            <consortium name="Pathogen Informatics"/>
        </authorList>
    </citation>
    <scope>NUCLEOTIDE SEQUENCE [LARGE SCALE GENOMIC DNA]</scope>
    <source>
        <strain evidence="2 3">NCTC13354</strain>
    </source>
</reference>
<feature type="compositionally biased region" description="Basic and acidic residues" evidence="1">
    <location>
        <begin position="1"/>
        <end position="12"/>
    </location>
</feature>
<dbReference type="EMBL" id="LR134476">
    <property type="protein sequence ID" value="VEI13081.1"/>
    <property type="molecule type" value="Genomic_DNA"/>
</dbReference>
<keyword evidence="3" id="KW-1185">Reference proteome</keyword>